<comment type="caution">
    <text evidence="1">The sequence shown here is derived from an EMBL/GenBank/DDBJ whole genome shotgun (WGS) entry which is preliminary data.</text>
</comment>
<evidence type="ECO:0000313" key="2">
    <source>
        <dbReference type="Proteomes" id="UP000238563"/>
    </source>
</evidence>
<dbReference type="Pfam" id="PF05845">
    <property type="entry name" value="PhnH"/>
    <property type="match status" value="1"/>
</dbReference>
<protein>
    <submittedName>
        <fullName evidence="1">Phosphonate C-P lyase system protein PhnH</fullName>
    </submittedName>
</protein>
<dbReference type="InterPro" id="IPR038058">
    <property type="entry name" value="PhnH-like_sp"/>
</dbReference>
<sequence length="203" mass="21445">MHSDTQIFEGGFSDSVLNAQSVFRALMDAMANPGRIVAVDDLAVPPAPLTPLAASIAATLFDHDATVWCDRAISGSAACTGWLKFHTGLELTGEPADADFALISDVATMPSLESFCRGTSEYPDRSTTLILQIDGFDGADTLVLEGPGIKGSVGFSPSQLPKMFIDQWIANRAAFPRGVDLIFAGKGALAALPRTTRIKKTEA</sequence>
<dbReference type="GO" id="GO:0019634">
    <property type="term" value="P:organic phosphonate metabolic process"/>
    <property type="evidence" value="ECO:0007669"/>
    <property type="project" value="InterPro"/>
</dbReference>
<dbReference type="EMBL" id="PVBT01000001">
    <property type="protein sequence ID" value="PRD58103.1"/>
    <property type="molecule type" value="Genomic_DNA"/>
</dbReference>
<dbReference type="InterPro" id="IPR008772">
    <property type="entry name" value="Phosphonate_metab_PhnH"/>
</dbReference>
<dbReference type="OrthoDB" id="9814509at2"/>
<name>A0A2S9JXN1_9HYPH</name>
<dbReference type="Proteomes" id="UP000238563">
    <property type="component" value="Unassembled WGS sequence"/>
</dbReference>
<dbReference type="NCBIfam" id="TIGR03292">
    <property type="entry name" value="PhnH_redo"/>
    <property type="match status" value="1"/>
</dbReference>
<dbReference type="Gene3D" id="3.40.50.11310">
    <property type="entry name" value="Bacterial phosphonate metabolism protein PhnH"/>
    <property type="match status" value="1"/>
</dbReference>
<dbReference type="GO" id="GO:0016829">
    <property type="term" value="F:lyase activity"/>
    <property type="evidence" value="ECO:0007669"/>
    <property type="project" value="UniProtKB-KW"/>
</dbReference>
<accession>A0A2S9JXN1</accession>
<keyword evidence="1" id="KW-0456">Lyase</keyword>
<keyword evidence="2" id="KW-1185">Reference proteome</keyword>
<dbReference type="AlphaFoldDB" id="A0A2S9JXN1"/>
<gene>
    <name evidence="1" type="ORF">C5750_02900</name>
</gene>
<dbReference type="RefSeq" id="WP_105732343.1">
    <property type="nucleotide sequence ID" value="NZ_PVBT01000001.1"/>
</dbReference>
<reference evidence="1 2" key="1">
    <citation type="submission" date="2018-02" db="EMBL/GenBank/DDBJ databases">
        <title>The draft genome of Phyllobacterium myrsinacearum DSM5892.</title>
        <authorList>
            <person name="Li L."/>
            <person name="Liu L."/>
            <person name="Zhang X."/>
            <person name="Wang T."/>
        </authorList>
    </citation>
    <scope>NUCLEOTIDE SEQUENCE [LARGE SCALE GENOMIC DNA]</scope>
    <source>
        <strain evidence="1 2">DSM 5892</strain>
    </source>
</reference>
<evidence type="ECO:0000313" key="1">
    <source>
        <dbReference type="EMBL" id="PRD58103.1"/>
    </source>
</evidence>
<dbReference type="SUPFAM" id="SSF159709">
    <property type="entry name" value="PhnH-like"/>
    <property type="match status" value="1"/>
</dbReference>
<dbReference type="PIRSF" id="PIRSF020680">
    <property type="entry name" value="PhnH"/>
    <property type="match status" value="1"/>
</dbReference>
<proteinExistence type="predicted"/>
<organism evidence="1 2">
    <name type="scientific">Phyllobacterium myrsinacearum</name>
    <dbReference type="NCBI Taxonomy" id="28101"/>
    <lineage>
        <taxon>Bacteria</taxon>
        <taxon>Pseudomonadati</taxon>
        <taxon>Pseudomonadota</taxon>
        <taxon>Alphaproteobacteria</taxon>
        <taxon>Hyphomicrobiales</taxon>
        <taxon>Phyllobacteriaceae</taxon>
        <taxon>Phyllobacterium</taxon>
    </lineage>
</organism>